<dbReference type="Pfam" id="PF00672">
    <property type="entry name" value="HAMP"/>
    <property type="match status" value="1"/>
</dbReference>
<dbReference type="GO" id="GO:0016301">
    <property type="term" value="F:kinase activity"/>
    <property type="evidence" value="ECO:0007669"/>
    <property type="project" value="UniProtKB-KW"/>
</dbReference>
<sequence length="461" mass="51560">MTLRQRWRIDRHSSAGLIIRTYILIMLVTTGLSAVFTAGVVSTLLIRNRETAAIKVIQSLQASFVHQSPNWDAWQATSEEDSSRTYVKIQTITKTGRTDAIFYAPGTRAYLAAKHRNAPIFSAVRFVDGHGVFYYRSKLTKRAYYQVWLSLNSILQVVQLTLLSVLVVALISFVIGITLILLMTRRLTRPLTDLTTATQTRLIRGWQQQALLPVPSAPTEVKQLADSFNQLLTSLNDQMAREHQFVADASHELRTPLAGIRGHVSLLRRRGQEHPEIIADSLKYLDEESQRMQHLVENLLAISRNDQMKLSLQAVDLSDIVKTTVMGYTTEIQRRIQIQVPPTCLVLADAESVRQILMGLLDNALKYAPESSNITCALTQQNDKINLSISDEGPGLTDENKKHVFERFYRVDEARSSQVPGTGLGLAIVQQLVTLNHAKIIVADNQPHGAIFTVSFGPLVS</sequence>
<dbReference type="InterPro" id="IPR003661">
    <property type="entry name" value="HisK_dim/P_dom"/>
</dbReference>
<evidence type="ECO:0000313" key="15">
    <source>
        <dbReference type="Proteomes" id="UP001628078"/>
    </source>
</evidence>
<gene>
    <name evidence="14" type="primary">hpk2</name>
    <name evidence="14" type="ORF">JCM31185_08070</name>
</gene>
<evidence type="ECO:0000256" key="6">
    <source>
        <dbReference type="ARBA" id="ARBA00022692"/>
    </source>
</evidence>
<dbReference type="PRINTS" id="PR00344">
    <property type="entry name" value="BCTRLSENSOR"/>
</dbReference>
<keyword evidence="7 14" id="KW-0418">Kinase</keyword>
<dbReference type="EMBL" id="BQXO01000002">
    <property type="protein sequence ID" value="GKT05518.1"/>
    <property type="molecule type" value="Genomic_DNA"/>
</dbReference>
<feature type="domain" description="HAMP" evidence="13">
    <location>
        <begin position="185"/>
        <end position="240"/>
    </location>
</feature>
<comment type="catalytic activity">
    <reaction evidence="1">
        <text>ATP + protein L-histidine = ADP + protein N-phospho-L-histidine.</text>
        <dbReference type="EC" id="2.7.13.3"/>
    </reaction>
</comment>
<keyword evidence="8 11" id="KW-1133">Transmembrane helix</keyword>
<evidence type="ECO:0000256" key="11">
    <source>
        <dbReference type="SAM" id="Phobius"/>
    </source>
</evidence>
<evidence type="ECO:0000259" key="12">
    <source>
        <dbReference type="PROSITE" id="PS50109"/>
    </source>
</evidence>
<evidence type="ECO:0000259" key="13">
    <source>
        <dbReference type="PROSITE" id="PS50885"/>
    </source>
</evidence>
<comment type="caution">
    <text evidence="14">The sequence shown here is derived from an EMBL/GenBank/DDBJ whole genome shotgun (WGS) entry which is preliminary data.</text>
</comment>
<dbReference type="Pfam" id="PF02518">
    <property type="entry name" value="HATPase_c"/>
    <property type="match status" value="1"/>
</dbReference>
<feature type="domain" description="Histidine kinase" evidence="12">
    <location>
        <begin position="248"/>
        <end position="460"/>
    </location>
</feature>
<keyword evidence="6 11" id="KW-0812">Transmembrane</keyword>
<dbReference type="InterPro" id="IPR004358">
    <property type="entry name" value="Sig_transdc_His_kin-like_C"/>
</dbReference>
<evidence type="ECO:0000256" key="4">
    <source>
        <dbReference type="ARBA" id="ARBA00022553"/>
    </source>
</evidence>
<feature type="transmembrane region" description="Helical" evidence="11">
    <location>
        <begin position="157"/>
        <end position="182"/>
    </location>
</feature>
<dbReference type="CDD" id="cd06225">
    <property type="entry name" value="HAMP"/>
    <property type="match status" value="1"/>
</dbReference>
<dbReference type="PANTHER" id="PTHR45436:SF5">
    <property type="entry name" value="SENSOR HISTIDINE KINASE TRCS"/>
    <property type="match status" value="1"/>
</dbReference>
<evidence type="ECO:0000313" key="14">
    <source>
        <dbReference type="EMBL" id="GKT05518.1"/>
    </source>
</evidence>
<reference evidence="14 15" key="1">
    <citation type="submission" date="2022-03" db="EMBL/GenBank/DDBJ databases">
        <title>Draft genome sequence of Furfurilactobacillus curtus JCM 31185.</title>
        <authorList>
            <person name="Suzuki S."/>
            <person name="Endo A."/>
            <person name="Kajikawa A."/>
        </authorList>
    </citation>
    <scope>NUCLEOTIDE SEQUENCE [LARGE SCALE GENOMIC DNA]</scope>
    <source>
        <strain evidence="14 15">JCM 31185</strain>
    </source>
</reference>
<comment type="subcellular location">
    <subcellularLocation>
        <location evidence="2">Membrane</location>
    </subcellularLocation>
</comment>
<dbReference type="InterPro" id="IPR050428">
    <property type="entry name" value="TCS_sensor_his_kinase"/>
</dbReference>
<name>A0ABQ5JMM0_9LACO</name>
<dbReference type="SMART" id="SM00388">
    <property type="entry name" value="HisKA"/>
    <property type="match status" value="1"/>
</dbReference>
<dbReference type="InterPro" id="IPR036890">
    <property type="entry name" value="HATPase_C_sf"/>
</dbReference>
<evidence type="ECO:0000256" key="3">
    <source>
        <dbReference type="ARBA" id="ARBA00012438"/>
    </source>
</evidence>
<proteinExistence type="predicted"/>
<dbReference type="Proteomes" id="UP001628078">
    <property type="component" value="Unassembled WGS sequence"/>
</dbReference>
<dbReference type="InterPro" id="IPR036097">
    <property type="entry name" value="HisK_dim/P_sf"/>
</dbReference>
<dbReference type="EC" id="2.7.13.3" evidence="3"/>
<dbReference type="PROSITE" id="PS50109">
    <property type="entry name" value="HIS_KIN"/>
    <property type="match status" value="1"/>
</dbReference>
<dbReference type="InterPro" id="IPR003594">
    <property type="entry name" value="HATPase_dom"/>
</dbReference>
<accession>A0ABQ5JMM0</accession>
<dbReference type="PROSITE" id="PS50885">
    <property type="entry name" value="HAMP"/>
    <property type="match status" value="1"/>
</dbReference>
<keyword evidence="15" id="KW-1185">Reference proteome</keyword>
<dbReference type="SMART" id="SM00387">
    <property type="entry name" value="HATPase_c"/>
    <property type="match status" value="1"/>
</dbReference>
<dbReference type="SUPFAM" id="SSF55874">
    <property type="entry name" value="ATPase domain of HSP90 chaperone/DNA topoisomerase II/histidine kinase"/>
    <property type="match status" value="1"/>
</dbReference>
<feature type="transmembrane region" description="Helical" evidence="11">
    <location>
        <begin position="21"/>
        <end position="46"/>
    </location>
</feature>
<dbReference type="Gene3D" id="1.10.287.130">
    <property type="match status" value="1"/>
</dbReference>
<evidence type="ECO:0000256" key="10">
    <source>
        <dbReference type="ARBA" id="ARBA00023136"/>
    </source>
</evidence>
<dbReference type="RefSeq" id="WP_407882823.1">
    <property type="nucleotide sequence ID" value="NZ_BQXO01000002.1"/>
</dbReference>
<dbReference type="CDD" id="cd00082">
    <property type="entry name" value="HisKA"/>
    <property type="match status" value="1"/>
</dbReference>
<evidence type="ECO:0000256" key="7">
    <source>
        <dbReference type="ARBA" id="ARBA00022777"/>
    </source>
</evidence>
<dbReference type="Gene3D" id="6.10.340.10">
    <property type="match status" value="1"/>
</dbReference>
<dbReference type="InterPro" id="IPR003660">
    <property type="entry name" value="HAMP_dom"/>
</dbReference>
<keyword evidence="10 11" id="KW-0472">Membrane</keyword>
<dbReference type="SUPFAM" id="SSF47384">
    <property type="entry name" value="Homodimeric domain of signal transducing histidine kinase"/>
    <property type="match status" value="1"/>
</dbReference>
<keyword evidence="9" id="KW-0902">Two-component regulatory system</keyword>
<dbReference type="Gene3D" id="3.30.565.10">
    <property type="entry name" value="Histidine kinase-like ATPase, C-terminal domain"/>
    <property type="match status" value="1"/>
</dbReference>
<dbReference type="Pfam" id="PF00512">
    <property type="entry name" value="HisKA"/>
    <property type="match status" value="1"/>
</dbReference>
<organism evidence="14 15">
    <name type="scientific">Furfurilactobacillus curtus</name>
    <dbReference type="NCBI Taxonomy" id="1746200"/>
    <lineage>
        <taxon>Bacteria</taxon>
        <taxon>Bacillati</taxon>
        <taxon>Bacillota</taxon>
        <taxon>Bacilli</taxon>
        <taxon>Lactobacillales</taxon>
        <taxon>Lactobacillaceae</taxon>
        <taxon>Furfurilactobacillus</taxon>
    </lineage>
</organism>
<evidence type="ECO:0000256" key="1">
    <source>
        <dbReference type="ARBA" id="ARBA00000085"/>
    </source>
</evidence>
<evidence type="ECO:0000256" key="8">
    <source>
        <dbReference type="ARBA" id="ARBA00022989"/>
    </source>
</evidence>
<keyword evidence="4" id="KW-0597">Phosphoprotein</keyword>
<evidence type="ECO:0000256" key="5">
    <source>
        <dbReference type="ARBA" id="ARBA00022679"/>
    </source>
</evidence>
<dbReference type="InterPro" id="IPR005467">
    <property type="entry name" value="His_kinase_dom"/>
</dbReference>
<protein>
    <recommendedName>
        <fullName evidence="3">histidine kinase</fullName>
        <ecNumber evidence="3">2.7.13.3</ecNumber>
    </recommendedName>
</protein>
<evidence type="ECO:0000256" key="9">
    <source>
        <dbReference type="ARBA" id="ARBA00023012"/>
    </source>
</evidence>
<evidence type="ECO:0000256" key="2">
    <source>
        <dbReference type="ARBA" id="ARBA00004370"/>
    </source>
</evidence>
<dbReference type="CDD" id="cd00075">
    <property type="entry name" value="HATPase"/>
    <property type="match status" value="1"/>
</dbReference>
<dbReference type="PANTHER" id="PTHR45436">
    <property type="entry name" value="SENSOR HISTIDINE KINASE YKOH"/>
    <property type="match status" value="1"/>
</dbReference>
<keyword evidence="5" id="KW-0808">Transferase</keyword>